<organism evidence="1 2">
    <name type="scientific">Halorubrum alkaliphilum</name>
    <dbReference type="NCBI Taxonomy" id="261290"/>
    <lineage>
        <taxon>Archaea</taxon>
        <taxon>Methanobacteriati</taxon>
        <taxon>Methanobacteriota</taxon>
        <taxon>Stenosarchaea group</taxon>
        <taxon>Halobacteria</taxon>
        <taxon>Halobacteriales</taxon>
        <taxon>Haloferacaceae</taxon>
        <taxon>Halorubrum</taxon>
    </lineage>
</organism>
<proteinExistence type="predicted"/>
<dbReference type="Proteomes" id="UP000823588">
    <property type="component" value="Unassembled WGS sequence"/>
</dbReference>
<keyword evidence="2" id="KW-1185">Reference proteome</keyword>
<gene>
    <name evidence="1" type="ORF">J2751_002305</name>
</gene>
<protein>
    <submittedName>
        <fullName evidence="1">Uncharacterized protein</fullName>
    </submittedName>
</protein>
<sequence>MVNESLQPVFGIDPKRFNQTFAEYWQDKDSSENRVHVETIVEREVIDAVDEWSNRIYQEAQSEDQSTGLFLIIEGAQATGKTAMTRYIRDQLDPLENTSRQNLPIVLPIWQKADSNPSSYKYLQQLQDEGEEYLKELENVPDLNKKLQLLEQISTQLSEEELSALTDGTDISGTQFQKLAERAGFFEGEMNPSDVVSELTSKGYTFVFIFDEMVPSHAKEEAQNVLKWFEKHLNPHVGFVLFCHPDISSITRDDMFDQMRRRNGDITLNIAGTEHRLDENHIINIRGRQDELIDLRQLLNEYFDDVYLDEPEEKYGPFTEANLEWMNSLLGAHGLIGNLIDGVGSAMKRYAKDADESNEYGDIGAYLYDECDRAMKSARLKTAFRSVSSLDPDDRTEDVAIAKELIVGSRSVDDLSNKQKETLEDALVLYDDDGDLKIHPKLLDPNFGTSDSNIESDSRERLIDEYLRKAEEFESELEDADRDELRHDIEDALIDVIEWFGTQRANITDRSTLSVPGLDSPTFAETTFSRVETGGQAEKIQPRSGGLEQYEGEFLTFALLKDESLADSGIKNKIQDLYNKDYRDSGIFVFTDEPPESWENPDWLTDQISTHRQWTPDYTWGDVVERVYVSNLQEPRTISRICDNRNFETVVDRISAIQALSEDHLAPDLYENFMGLASRLHEGAINLQDNIYLKYDGPTLSEAKALKEVKKLVEEHGFITVDDLISLRGDYRHELEALIESGGLKEIDGTNDTFVFLADEYGGISHLTGRSVNDLRNLRPIPVPVLEELEEIAKMQEDLQSVYQNQDIKDALTELEEAESLINHFVTKDKKLEQLTEEMTDISSLTSVRDDMESVVDNFNYDAYSRITPMLETDRKIWNEIQELEDADISDIHRTLFYARLVEKTPNAAEDYLDDDEYYPYLLYKSEDQIRDMLVQLQNKEDEKVNGYEKQTESLTEKRRKVRTFVEGGDTDE</sequence>
<evidence type="ECO:0000313" key="1">
    <source>
        <dbReference type="EMBL" id="MBP1923266.1"/>
    </source>
</evidence>
<dbReference type="AlphaFoldDB" id="A0A8T4GGD0"/>
<reference evidence="1" key="1">
    <citation type="submission" date="2021-03" db="EMBL/GenBank/DDBJ databases">
        <title>Genomic Encyclopedia of Type Strains, Phase IV (KMG-IV): sequencing the most valuable type-strain genomes for metagenomic binning, comparative biology and taxonomic classification.</title>
        <authorList>
            <person name="Goeker M."/>
        </authorList>
    </citation>
    <scope>NUCLEOTIDE SEQUENCE</scope>
    <source>
        <strain evidence="1">DSM 23564</strain>
    </source>
</reference>
<comment type="caution">
    <text evidence="1">The sequence shown here is derived from an EMBL/GenBank/DDBJ whole genome shotgun (WGS) entry which is preliminary data.</text>
</comment>
<name>A0A8T4GGD0_9EURY</name>
<dbReference type="RefSeq" id="WP_209486095.1">
    <property type="nucleotide sequence ID" value="NZ_JAGGKQ010000018.1"/>
</dbReference>
<dbReference type="EMBL" id="JAGGKQ010000018">
    <property type="protein sequence ID" value="MBP1923266.1"/>
    <property type="molecule type" value="Genomic_DNA"/>
</dbReference>
<evidence type="ECO:0000313" key="2">
    <source>
        <dbReference type="Proteomes" id="UP000823588"/>
    </source>
</evidence>
<accession>A0A8T4GGD0</accession>